<dbReference type="STRING" id="407821.A0A087TQJ8"/>
<keyword evidence="3" id="KW-1185">Reference proteome</keyword>
<dbReference type="PRINTS" id="PR00109">
    <property type="entry name" value="TYRKINASE"/>
</dbReference>
<dbReference type="GO" id="GO:0043235">
    <property type="term" value="C:receptor complex"/>
    <property type="evidence" value="ECO:0007669"/>
    <property type="project" value="TreeGrafter"/>
</dbReference>
<dbReference type="InterPro" id="IPR011009">
    <property type="entry name" value="Kinase-like_dom_sf"/>
</dbReference>
<dbReference type="Pfam" id="PF07714">
    <property type="entry name" value="PK_Tyr_Ser-Thr"/>
    <property type="match status" value="1"/>
</dbReference>
<dbReference type="InterPro" id="IPR008266">
    <property type="entry name" value="Tyr_kinase_AS"/>
</dbReference>
<dbReference type="GO" id="GO:0005524">
    <property type="term" value="F:ATP binding"/>
    <property type="evidence" value="ECO:0007669"/>
    <property type="project" value="InterPro"/>
</dbReference>
<organism evidence="2 3">
    <name type="scientific">Stegodyphus mimosarum</name>
    <name type="common">African social velvet spider</name>
    <dbReference type="NCBI Taxonomy" id="407821"/>
    <lineage>
        <taxon>Eukaryota</taxon>
        <taxon>Metazoa</taxon>
        <taxon>Ecdysozoa</taxon>
        <taxon>Arthropoda</taxon>
        <taxon>Chelicerata</taxon>
        <taxon>Arachnida</taxon>
        <taxon>Araneae</taxon>
        <taxon>Araneomorphae</taxon>
        <taxon>Entelegynae</taxon>
        <taxon>Eresoidea</taxon>
        <taxon>Eresidae</taxon>
        <taxon>Stegodyphus</taxon>
    </lineage>
</organism>
<dbReference type="GO" id="GO:0005886">
    <property type="term" value="C:plasma membrane"/>
    <property type="evidence" value="ECO:0007669"/>
    <property type="project" value="TreeGrafter"/>
</dbReference>
<dbReference type="OrthoDB" id="6408875at2759"/>
<proteinExistence type="predicted"/>
<keyword evidence="2" id="KW-0675">Receptor</keyword>
<dbReference type="GO" id="GO:0007169">
    <property type="term" value="P:cell surface receptor protein tyrosine kinase signaling pathway"/>
    <property type="evidence" value="ECO:0007669"/>
    <property type="project" value="TreeGrafter"/>
</dbReference>
<dbReference type="Proteomes" id="UP000054359">
    <property type="component" value="Unassembled WGS sequence"/>
</dbReference>
<feature type="domain" description="Protein kinase" evidence="1">
    <location>
        <begin position="1"/>
        <end position="127"/>
    </location>
</feature>
<dbReference type="InterPro" id="IPR050122">
    <property type="entry name" value="RTK"/>
</dbReference>
<dbReference type="PANTHER" id="PTHR24416">
    <property type="entry name" value="TYROSINE-PROTEIN KINASE RECEPTOR"/>
    <property type="match status" value="1"/>
</dbReference>
<dbReference type="SUPFAM" id="SSF56112">
    <property type="entry name" value="Protein kinase-like (PK-like)"/>
    <property type="match status" value="1"/>
</dbReference>
<name>A0A087TQJ8_STEMI</name>
<dbReference type="GO" id="GO:0004714">
    <property type="term" value="F:transmembrane receptor protein tyrosine kinase activity"/>
    <property type="evidence" value="ECO:0007669"/>
    <property type="project" value="TreeGrafter"/>
</dbReference>
<dbReference type="EMBL" id="KK116311">
    <property type="protein sequence ID" value="KFM67387.1"/>
    <property type="molecule type" value="Genomic_DNA"/>
</dbReference>
<dbReference type="SMART" id="SM00219">
    <property type="entry name" value="TyrKc"/>
    <property type="match status" value="1"/>
</dbReference>
<evidence type="ECO:0000313" key="3">
    <source>
        <dbReference type="Proteomes" id="UP000054359"/>
    </source>
</evidence>
<dbReference type="PANTHER" id="PTHR24416:SF600">
    <property type="entry name" value="PDGF- AND VEGF-RECEPTOR RELATED, ISOFORM J"/>
    <property type="match status" value="1"/>
</dbReference>
<dbReference type="PROSITE" id="PS50011">
    <property type="entry name" value="PROTEIN_KINASE_DOM"/>
    <property type="match status" value="1"/>
</dbReference>
<reference evidence="2 3" key="1">
    <citation type="submission" date="2013-11" db="EMBL/GenBank/DDBJ databases">
        <title>Genome sequencing of Stegodyphus mimosarum.</title>
        <authorList>
            <person name="Bechsgaard J."/>
        </authorList>
    </citation>
    <scope>NUCLEOTIDE SEQUENCE [LARGE SCALE GENOMIC DNA]</scope>
</reference>
<accession>A0A087TQJ8</accession>
<dbReference type="InterPro" id="IPR020635">
    <property type="entry name" value="Tyr_kinase_cat_dom"/>
</dbReference>
<sequence length="127" mass="14955">MYLLLELCPLGDLRTWLLNVYEKVVKIYHRIKFPVTDRPQRHLSEQARNYGRKLCIFVYQVAEGMEYLSSLKMIHRDIAARNILLKTENSVKISDFGLSKDVYTTKDYISCSNKKLPIRWMAPEAIE</sequence>
<dbReference type="InterPro" id="IPR001245">
    <property type="entry name" value="Ser-Thr/Tyr_kinase_cat_dom"/>
</dbReference>
<evidence type="ECO:0000259" key="1">
    <source>
        <dbReference type="PROSITE" id="PS50011"/>
    </source>
</evidence>
<dbReference type="AlphaFoldDB" id="A0A087TQJ8"/>
<dbReference type="InterPro" id="IPR000719">
    <property type="entry name" value="Prot_kinase_dom"/>
</dbReference>
<dbReference type="PROSITE" id="PS00109">
    <property type="entry name" value="PROTEIN_KINASE_TYR"/>
    <property type="match status" value="1"/>
</dbReference>
<evidence type="ECO:0000313" key="2">
    <source>
        <dbReference type="EMBL" id="KFM67387.1"/>
    </source>
</evidence>
<feature type="non-terminal residue" evidence="2">
    <location>
        <position position="127"/>
    </location>
</feature>
<dbReference type="Gene3D" id="1.10.510.10">
    <property type="entry name" value="Transferase(Phosphotransferase) domain 1"/>
    <property type="match status" value="1"/>
</dbReference>
<protein>
    <submittedName>
        <fullName evidence="2">Vascular endothelial growth factor receptor kdr-like protein</fullName>
    </submittedName>
</protein>
<gene>
    <name evidence="2" type="ORF">X975_27249</name>
</gene>